<feature type="transmembrane region" description="Helical" evidence="1">
    <location>
        <begin position="131"/>
        <end position="150"/>
    </location>
</feature>
<feature type="transmembrane region" description="Helical" evidence="1">
    <location>
        <begin position="343"/>
        <end position="363"/>
    </location>
</feature>
<feature type="transmembrane region" description="Helical" evidence="1">
    <location>
        <begin position="107"/>
        <end position="125"/>
    </location>
</feature>
<organism evidence="2 3">
    <name type="scientific">Desulfurococcus mucosus (strain ATCC 35584 / DSM 2162 / JCM 9187 / O7/1)</name>
    <dbReference type="NCBI Taxonomy" id="765177"/>
    <lineage>
        <taxon>Archaea</taxon>
        <taxon>Thermoproteota</taxon>
        <taxon>Thermoprotei</taxon>
        <taxon>Desulfurococcales</taxon>
        <taxon>Desulfurococcaceae</taxon>
        <taxon>Desulfurococcus</taxon>
    </lineage>
</organism>
<dbReference type="GeneID" id="10152731"/>
<dbReference type="HOGENOM" id="CLU_410849_0_0_2"/>
<reference evidence="3" key="1">
    <citation type="submission" date="2010-11" db="EMBL/GenBank/DDBJ databases">
        <title>The complete genome of Desulfurococcus mucosus DSM 2162.</title>
        <authorList>
            <consortium name="US DOE Joint Genome Institute (JGI-PGF)"/>
            <person name="Lucas S."/>
            <person name="Copeland A."/>
            <person name="Lapidus A."/>
            <person name="Bruce D."/>
            <person name="Goodwin L."/>
            <person name="Pitluck S."/>
            <person name="Kyrpides N."/>
            <person name="Mavromatis K."/>
            <person name="Pagani I."/>
            <person name="Ivanova N."/>
            <person name="Ovchinnikova G."/>
            <person name="Chertkov O."/>
            <person name="Held B."/>
            <person name="Brettin T."/>
            <person name="Detter J.C."/>
            <person name="Tapia R."/>
            <person name="Han C."/>
            <person name="Land M."/>
            <person name="Hauser L."/>
            <person name="Markowitz V."/>
            <person name="Cheng J.-F."/>
            <person name="Hugenholtz P."/>
            <person name="Woyke T."/>
            <person name="Wu D."/>
            <person name="Wirth R."/>
            <person name="Bilek Y."/>
            <person name="Hader T."/>
            <person name="Klenk H.-P."/>
            <person name="Eisen J.A."/>
        </authorList>
    </citation>
    <scope>NUCLEOTIDE SEQUENCE [LARGE SCALE GENOMIC DNA]</scope>
    <source>
        <strain evidence="3">ATCC 35584 / DSM 2162 / JCM 9187 / O7/1</strain>
    </source>
</reference>
<dbReference type="GO" id="GO:0016740">
    <property type="term" value="F:transferase activity"/>
    <property type="evidence" value="ECO:0007669"/>
    <property type="project" value="UniProtKB-KW"/>
</dbReference>
<sequence>MDKKTLIGVSLLALSMAVNILLITWLDPGTPFDNVSWLSRYLSKTAGLPYACSRINVLDDSCSYFLTYEWVASKLIGVLGATGVIAASALTVLLVFYTTLRVLGNPALAGVTSLIYASSPAVVFWSTPSNMGHQVLSGILATLILLALYVNEKAGGIRGALLLGLSGLLAQVLNPAGWLLVEGALIGLAAEFAVGVRGRLNRVAALLLALSSIPALVAPGLGNLFPIIPLSTSLLLLLVDTLMQGRPIPAGTRITLIAVALTASVALPAPFILTHSGGGYTAVFIKSYNPPLDYGVLAATGLIGLIVLSRSRLLSEMPGVKTAIISSTVLLLIAAMLDPTLVVAEAFLLALLTSLALYVVAEYSWGFRRGAASVLYRAAAIAIVLGVVSGGVLLSVAQTRTQPFIYTYDLQGYTGLGTPVRNESAWLNALSALKQAISNSTGSRILVLSYWGYTYWIQRFLADAPGEVYTLAHDLGGDRGRYLVSAIMLSSEETAARIVSNVSSEVGASRRFIVVSYLASVRLIGGRSSGAAYLGVAVPVQTQEYYENIYYAAAGDLSRLVLYAATINTSYLSYVNIYNARSGYELPLAWSKDGYNSLLAQLAVDSLQRLGYNVYNQLYSYSQLSSSVRLFKPVAVESAPVLKVSGLYSEYQIIHVVAVYELP</sequence>
<feature type="transmembrane region" description="Helical" evidence="1">
    <location>
        <begin position="292"/>
        <end position="308"/>
    </location>
</feature>
<keyword evidence="2" id="KW-0808">Transferase</keyword>
<keyword evidence="1" id="KW-1133">Transmembrane helix</keyword>
<feature type="transmembrane region" description="Helical" evidence="1">
    <location>
        <begin position="255"/>
        <end position="272"/>
    </location>
</feature>
<accession>E8RAF9</accession>
<keyword evidence="3" id="KW-1185">Reference proteome</keyword>
<feature type="transmembrane region" description="Helical" evidence="1">
    <location>
        <begin position="157"/>
        <end position="173"/>
    </location>
</feature>
<feature type="transmembrane region" description="Helical" evidence="1">
    <location>
        <begin position="375"/>
        <end position="397"/>
    </location>
</feature>
<protein>
    <submittedName>
        <fullName evidence="2">Putative oligosaccharyl transferase STT3 subunit (B5) (Integral membrane protein 1)</fullName>
    </submittedName>
</protein>
<evidence type="ECO:0000256" key="1">
    <source>
        <dbReference type="SAM" id="Phobius"/>
    </source>
</evidence>
<proteinExistence type="predicted"/>
<gene>
    <name evidence="2" type="ordered locus">Desmu_0050</name>
</gene>
<reference evidence="2 3" key="2">
    <citation type="journal article" date="2011" name="Stand. Genomic Sci.">
        <title>Complete genome sequence of Desulfurococcus mucosus type strain (O7/1).</title>
        <authorList>
            <person name="Wirth R."/>
            <person name="Chertkov O."/>
            <person name="Held B."/>
            <person name="Lapidus A."/>
            <person name="Nolan M."/>
            <person name="Lucas S."/>
            <person name="Hammon N."/>
            <person name="Deshpande S."/>
            <person name="Cheng J.F."/>
            <person name="Tapia R."/>
            <person name="Han C."/>
            <person name="Goodwin L."/>
            <person name="Pitluck S."/>
            <person name="Liolios K."/>
            <person name="Ioanna P."/>
            <person name="Ivanova N."/>
            <person name="Mavromatis K."/>
            <person name="Mikhailova N."/>
            <person name="Pati A."/>
            <person name="Chen A."/>
            <person name="Palaniappan K."/>
            <person name="Land M."/>
            <person name="Hauser L."/>
            <person name="Chang Y.J."/>
            <person name="Jeffries C.D."/>
            <person name="Bilek Y."/>
            <person name="Hader T."/>
            <person name="Rohde M."/>
            <person name="Spring S."/>
            <person name="Sikorski J."/>
            <person name="Goker M."/>
            <person name="Woyke T."/>
            <person name="Bristow J."/>
            <person name="Eisen J.A."/>
            <person name="Markowitz V."/>
            <person name="Hugenholtz P."/>
            <person name="Kyrpides N.C."/>
            <person name="Klenk H.P."/>
        </authorList>
    </citation>
    <scope>NUCLEOTIDE SEQUENCE [LARGE SCALE GENOMIC DNA]</scope>
    <source>
        <strain evidence="3">ATCC 35584 / DSM 2162 / JCM 9187 / O7/1</strain>
    </source>
</reference>
<feature type="transmembrane region" description="Helical" evidence="1">
    <location>
        <begin position="75"/>
        <end position="100"/>
    </location>
</feature>
<feature type="transmembrane region" description="Helical" evidence="1">
    <location>
        <begin position="320"/>
        <end position="337"/>
    </location>
</feature>
<feature type="transmembrane region" description="Helical" evidence="1">
    <location>
        <begin position="7"/>
        <end position="26"/>
    </location>
</feature>
<dbReference type="eggNOG" id="arCOG02044">
    <property type="taxonomic scope" value="Archaea"/>
</dbReference>
<keyword evidence="1" id="KW-0472">Membrane</keyword>
<dbReference type="OrthoDB" id="19346at2157"/>
<dbReference type="RefSeq" id="WP_013561591.1">
    <property type="nucleotide sequence ID" value="NC_014961.1"/>
</dbReference>
<dbReference type="Proteomes" id="UP000001068">
    <property type="component" value="Chromosome"/>
</dbReference>
<feature type="transmembrane region" description="Helical" evidence="1">
    <location>
        <begin position="227"/>
        <end position="243"/>
    </location>
</feature>
<dbReference type="STRING" id="765177.Desmu_0050"/>
<dbReference type="EMBL" id="CP002363">
    <property type="protein sequence ID" value="ADV64369.1"/>
    <property type="molecule type" value="Genomic_DNA"/>
</dbReference>
<evidence type="ECO:0000313" key="2">
    <source>
        <dbReference type="EMBL" id="ADV64369.1"/>
    </source>
</evidence>
<dbReference type="KEGG" id="dmu:Desmu_0050"/>
<evidence type="ECO:0000313" key="3">
    <source>
        <dbReference type="Proteomes" id="UP000001068"/>
    </source>
</evidence>
<dbReference type="AlphaFoldDB" id="E8RAF9"/>
<name>E8RAF9_DESM0</name>
<keyword evidence="1" id="KW-0812">Transmembrane</keyword>